<reference evidence="1 2" key="1">
    <citation type="submission" date="2019-03" db="EMBL/GenBank/DDBJ databases">
        <title>Genomic Encyclopedia of Type Strains, Phase IV (KMG-IV): sequencing the most valuable type-strain genomes for metagenomic binning, comparative biology and taxonomic classification.</title>
        <authorList>
            <person name="Goeker M."/>
        </authorList>
    </citation>
    <scope>NUCLEOTIDE SEQUENCE [LARGE SCALE GENOMIC DNA]</scope>
    <source>
        <strain evidence="1 2">DSM 25903</strain>
    </source>
</reference>
<keyword evidence="2" id="KW-1185">Reference proteome</keyword>
<gene>
    <name evidence="1" type="ORF">EV668_1212</name>
</gene>
<dbReference type="OrthoDB" id="8421391at2"/>
<proteinExistence type="predicted"/>
<evidence type="ECO:0000313" key="2">
    <source>
        <dbReference type="Proteomes" id="UP000295122"/>
    </source>
</evidence>
<protein>
    <submittedName>
        <fullName evidence="1">Uncharacterized protein</fullName>
    </submittedName>
</protein>
<dbReference type="Proteomes" id="UP000295122">
    <property type="component" value="Unassembled WGS sequence"/>
</dbReference>
<sequence length="187" mass="21128">MRRERSRLPFPYAERARAVEQARNAVNSAFQAMKAAGAARNDPTAVEALAWRAAARQFHVCIERAYPPLFWDCVGAVRRGERSGLDEVIGFLEADPWFFRSGYVKADILVSLKRVALERGHERRLRAVLLAVVDGRDRREFRSYCHLAPRLATPEFRRELAGRAASPDRAVARRGAWMLAALGRAEP</sequence>
<evidence type="ECO:0000313" key="1">
    <source>
        <dbReference type="EMBL" id="TDR93943.1"/>
    </source>
</evidence>
<organism evidence="1 2">
    <name type="scientific">Enterovirga rhinocerotis</name>
    <dbReference type="NCBI Taxonomy" id="1339210"/>
    <lineage>
        <taxon>Bacteria</taxon>
        <taxon>Pseudomonadati</taxon>
        <taxon>Pseudomonadota</taxon>
        <taxon>Alphaproteobacteria</taxon>
        <taxon>Hyphomicrobiales</taxon>
        <taxon>Methylobacteriaceae</taxon>
        <taxon>Enterovirga</taxon>
    </lineage>
</organism>
<name>A0A4R7C716_9HYPH</name>
<comment type="caution">
    <text evidence="1">The sequence shown here is derived from an EMBL/GenBank/DDBJ whole genome shotgun (WGS) entry which is preliminary data.</text>
</comment>
<dbReference type="RefSeq" id="WP_133768894.1">
    <property type="nucleotide sequence ID" value="NZ_SNZR01000011.1"/>
</dbReference>
<accession>A0A4R7C716</accession>
<dbReference type="EMBL" id="SNZR01000011">
    <property type="protein sequence ID" value="TDR93943.1"/>
    <property type="molecule type" value="Genomic_DNA"/>
</dbReference>
<dbReference type="AlphaFoldDB" id="A0A4R7C716"/>